<comment type="caution">
    <text evidence="2">The sequence shown here is derived from an EMBL/GenBank/DDBJ whole genome shotgun (WGS) entry which is preliminary data.</text>
</comment>
<organism evidence="2 3">
    <name type="scientific">Clostridium rhizosphaerae</name>
    <dbReference type="NCBI Taxonomy" id="2803861"/>
    <lineage>
        <taxon>Bacteria</taxon>
        <taxon>Bacillati</taxon>
        <taxon>Bacillota</taxon>
        <taxon>Clostridia</taxon>
        <taxon>Eubacteriales</taxon>
        <taxon>Clostridiaceae</taxon>
        <taxon>Clostridium</taxon>
    </lineage>
</organism>
<keyword evidence="1" id="KW-0472">Membrane</keyword>
<dbReference type="Proteomes" id="UP000632377">
    <property type="component" value="Unassembled WGS sequence"/>
</dbReference>
<dbReference type="RefSeq" id="WP_202750010.1">
    <property type="nucleotide sequence ID" value="NZ_JAESWC010000014.1"/>
</dbReference>
<name>A0ABS1TDE2_9CLOT</name>
<evidence type="ECO:0000313" key="2">
    <source>
        <dbReference type="EMBL" id="MBL4937256.1"/>
    </source>
</evidence>
<keyword evidence="1" id="KW-1133">Transmembrane helix</keyword>
<keyword evidence="1" id="KW-0812">Transmembrane</keyword>
<gene>
    <name evidence="2" type="ORF">JK636_16125</name>
</gene>
<keyword evidence="3" id="KW-1185">Reference proteome</keyword>
<dbReference type="InterPro" id="IPR017259">
    <property type="entry name" value="UCP037672"/>
</dbReference>
<evidence type="ECO:0000256" key="1">
    <source>
        <dbReference type="SAM" id="Phobius"/>
    </source>
</evidence>
<feature type="transmembrane region" description="Helical" evidence="1">
    <location>
        <begin position="6"/>
        <end position="23"/>
    </location>
</feature>
<feature type="transmembrane region" description="Helical" evidence="1">
    <location>
        <begin position="54"/>
        <end position="75"/>
    </location>
</feature>
<evidence type="ECO:0000313" key="3">
    <source>
        <dbReference type="Proteomes" id="UP000632377"/>
    </source>
</evidence>
<feature type="transmembrane region" description="Helical" evidence="1">
    <location>
        <begin position="81"/>
        <end position="102"/>
    </location>
</feature>
<proteinExistence type="predicted"/>
<sequence length="248" mass="27064">MPSTITYMFIVFAIVLVAFGVLIKHYKCYWLISGYNLASKEEKAKYDIVPLGNLMAKLCFAMAAVFGVAAALAYFKVNAGILPAVLSVFIIVPYFVIKAQSYSPGGTSSTQSKIAIGLVIGVLIVSGILVGTLFTHGNKETQVIVSDNLIDIKGPYSSKYSIKGIENIELKDTIPEILSKSIGYDMGSSQKGDFNLKGIGGARLYVNNEKGPYIYIKKEGKYIIINLKDENKTRELYDSIKAASDKVK</sequence>
<feature type="transmembrane region" description="Helical" evidence="1">
    <location>
        <begin position="114"/>
        <end position="134"/>
    </location>
</feature>
<reference evidence="2 3" key="1">
    <citation type="submission" date="2021-01" db="EMBL/GenBank/DDBJ databases">
        <title>Genome public.</title>
        <authorList>
            <person name="Liu C."/>
            <person name="Sun Q."/>
        </authorList>
    </citation>
    <scope>NUCLEOTIDE SEQUENCE [LARGE SCALE GENOMIC DNA]</scope>
    <source>
        <strain evidence="2 3">YIM B02515</strain>
    </source>
</reference>
<protein>
    <submittedName>
        <fullName evidence="2">DUF3784 domain-containing protein</fullName>
    </submittedName>
</protein>
<accession>A0ABS1TDE2</accession>
<dbReference type="Pfam" id="PF12650">
    <property type="entry name" value="DUF3784"/>
    <property type="match status" value="1"/>
</dbReference>
<dbReference type="EMBL" id="JAESWC010000014">
    <property type="protein sequence ID" value="MBL4937256.1"/>
    <property type="molecule type" value="Genomic_DNA"/>
</dbReference>